<evidence type="ECO:0000256" key="1">
    <source>
        <dbReference type="SAM" id="Phobius"/>
    </source>
</evidence>
<reference evidence="2 3" key="1">
    <citation type="submission" date="2022-04" db="EMBL/GenBank/DDBJ databases">
        <title>Gracilibacillus sp. isolated from saltern.</title>
        <authorList>
            <person name="Won M."/>
            <person name="Lee C.-M."/>
            <person name="Woen H.-Y."/>
            <person name="Kwon S.-W."/>
        </authorList>
    </citation>
    <scope>NUCLEOTIDE SEQUENCE [LARGE SCALE GENOMIC DNA]</scope>
    <source>
        <strain evidence="2 3">SSWR10-1</strain>
    </source>
</reference>
<dbReference type="RefSeq" id="WP_244716168.1">
    <property type="nucleotide sequence ID" value="NZ_CP095072.1"/>
</dbReference>
<evidence type="ECO:0000313" key="2">
    <source>
        <dbReference type="EMBL" id="UOQ47223.1"/>
    </source>
</evidence>
<evidence type="ECO:0000313" key="3">
    <source>
        <dbReference type="Proteomes" id="UP000831782"/>
    </source>
</evidence>
<keyword evidence="1" id="KW-0472">Membrane</keyword>
<name>A0ABY4ETL3_9BACI</name>
<feature type="transmembrane region" description="Helical" evidence="1">
    <location>
        <begin position="20"/>
        <end position="41"/>
    </location>
</feature>
<dbReference type="EMBL" id="CP095072">
    <property type="protein sequence ID" value="UOQ47223.1"/>
    <property type="molecule type" value="Genomic_DNA"/>
</dbReference>
<accession>A0ABY4ETL3</accession>
<dbReference type="Proteomes" id="UP000831782">
    <property type="component" value="Chromosome"/>
</dbReference>
<keyword evidence="1" id="KW-0812">Transmembrane</keyword>
<proteinExistence type="predicted"/>
<gene>
    <name evidence="2" type="ORF">MUN88_14220</name>
</gene>
<keyword evidence="3" id="KW-1185">Reference proteome</keyword>
<keyword evidence="1" id="KW-1133">Transmembrane helix</keyword>
<sequence length="53" mass="6161">MDNDLMQSVIEVVFMGHMKYVAPFLLLMMSTLFVDQIINLVKGILANNKRVRY</sequence>
<protein>
    <submittedName>
        <fullName evidence="2">Uncharacterized protein</fullName>
    </submittedName>
</protein>
<organism evidence="2 3">
    <name type="scientific">Gracilibacillus caseinilyticus</name>
    <dbReference type="NCBI Taxonomy" id="2932256"/>
    <lineage>
        <taxon>Bacteria</taxon>
        <taxon>Bacillati</taxon>
        <taxon>Bacillota</taxon>
        <taxon>Bacilli</taxon>
        <taxon>Bacillales</taxon>
        <taxon>Bacillaceae</taxon>
        <taxon>Gracilibacillus</taxon>
    </lineage>
</organism>